<keyword evidence="2" id="KW-1185">Reference proteome</keyword>
<evidence type="ECO:0000313" key="2">
    <source>
        <dbReference type="Proteomes" id="UP001163603"/>
    </source>
</evidence>
<protein>
    <submittedName>
        <fullName evidence="1">Uncharacterized protein</fullName>
    </submittedName>
</protein>
<dbReference type="Proteomes" id="UP001163603">
    <property type="component" value="Chromosome 5"/>
</dbReference>
<gene>
    <name evidence="1" type="ORF">Pint_27987</name>
</gene>
<organism evidence="1 2">
    <name type="scientific">Pistacia integerrima</name>
    <dbReference type="NCBI Taxonomy" id="434235"/>
    <lineage>
        <taxon>Eukaryota</taxon>
        <taxon>Viridiplantae</taxon>
        <taxon>Streptophyta</taxon>
        <taxon>Embryophyta</taxon>
        <taxon>Tracheophyta</taxon>
        <taxon>Spermatophyta</taxon>
        <taxon>Magnoliopsida</taxon>
        <taxon>eudicotyledons</taxon>
        <taxon>Gunneridae</taxon>
        <taxon>Pentapetalae</taxon>
        <taxon>rosids</taxon>
        <taxon>malvids</taxon>
        <taxon>Sapindales</taxon>
        <taxon>Anacardiaceae</taxon>
        <taxon>Pistacia</taxon>
    </lineage>
</organism>
<sequence length="569" mass="64313">MDQKLEILEKKVLVGIVKMVQKQGMQGTAGGWKDFLNSYDKKFGSSLSDPAKRSNDVLVSFLKTFTKEDDLKFIAKVLQRHQNRYILELYEKKSPDDESPEQRLVRLTLQHPQYALDYMFPSCNEEWVVTKLGDKSKAMTSNTMYAVDCEMVLCEDGSEALVRVCVVDRNLEVKLDELVNPNKAVADYRSEITGVTAEDLVGVTCSLAEIQKRMKKLLSHGIILVGHSLNNDLHALKVDHPRVIDTSLIFKYADGNRRPSLNNLCKASSLILCALACINIVREDPRTFPFSVLGYEIRKNGAPHDCLDDACAAMKLVLAVIERGVDNAMTIVQEDVAEIDKAKLLLHRIPVNVPCEELHRVIPGDFTIEVKVDLHASHPELKNALQRKKLDVPLFCITSKRGQGDKYSAVATFSSPQEACQAFENVEGSQEKDSYGRGQKLVKFQTSKGVTASLYVRKMARDVPLGQFLVKRALEGDENSGVSKKQKIEQTNKEIVAASNECKCKEHLKEIERLRKMVDSNQCDDHLKEIESLKQELREKDFQISTQDKMISILKKKVEMKNDKKNKRR</sequence>
<dbReference type="EMBL" id="CM047740">
    <property type="protein sequence ID" value="KAJ0039466.1"/>
    <property type="molecule type" value="Genomic_DNA"/>
</dbReference>
<evidence type="ECO:0000313" key="1">
    <source>
        <dbReference type="EMBL" id="KAJ0039466.1"/>
    </source>
</evidence>
<comment type="caution">
    <text evidence="1">The sequence shown here is derived from an EMBL/GenBank/DDBJ whole genome shotgun (WGS) entry which is preliminary data.</text>
</comment>
<proteinExistence type="predicted"/>
<accession>A0ACC0YQB6</accession>
<name>A0ACC0YQB6_9ROSI</name>
<reference evidence="2" key="1">
    <citation type="journal article" date="2023" name="G3 (Bethesda)">
        <title>Genome assembly and association tests identify interacting loci associated with vigor, precocity, and sex in interspecific pistachio rootstocks.</title>
        <authorList>
            <person name="Palmer W."/>
            <person name="Jacygrad E."/>
            <person name="Sagayaradj S."/>
            <person name="Cavanaugh K."/>
            <person name="Han R."/>
            <person name="Bertier L."/>
            <person name="Beede B."/>
            <person name="Kafkas S."/>
            <person name="Golino D."/>
            <person name="Preece J."/>
            <person name="Michelmore R."/>
        </authorList>
    </citation>
    <scope>NUCLEOTIDE SEQUENCE [LARGE SCALE GENOMIC DNA]</scope>
</reference>